<dbReference type="SUPFAM" id="SSF103088">
    <property type="entry name" value="OmpA-like"/>
    <property type="match status" value="1"/>
</dbReference>
<dbReference type="InterPro" id="IPR032608">
    <property type="entry name" value="DUF4892"/>
</dbReference>
<organism evidence="6 7">
    <name type="scientific">Allochromatium humboldtianum</name>
    <dbReference type="NCBI Taxonomy" id="504901"/>
    <lineage>
        <taxon>Bacteria</taxon>
        <taxon>Pseudomonadati</taxon>
        <taxon>Pseudomonadota</taxon>
        <taxon>Gammaproteobacteria</taxon>
        <taxon>Chromatiales</taxon>
        <taxon>Chromatiaceae</taxon>
        <taxon>Allochromatium</taxon>
    </lineage>
</organism>
<dbReference type="PROSITE" id="PS51123">
    <property type="entry name" value="OMPA_2"/>
    <property type="match status" value="1"/>
</dbReference>
<keyword evidence="7" id="KW-1185">Reference proteome</keyword>
<dbReference type="AlphaFoldDB" id="A0A850RA46"/>
<gene>
    <name evidence="6" type="ORF">HW932_08060</name>
</gene>
<dbReference type="InterPro" id="IPR050330">
    <property type="entry name" value="Bact_OuterMem_StrucFunc"/>
</dbReference>
<keyword evidence="3" id="KW-0998">Cell outer membrane</keyword>
<evidence type="ECO:0000313" key="6">
    <source>
        <dbReference type="EMBL" id="NVZ09216.1"/>
    </source>
</evidence>
<dbReference type="Gene3D" id="3.30.1330.60">
    <property type="entry name" value="OmpA-like domain"/>
    <property type="match status" value="1"/>
</dbReference>
<dbReference type="EMBL" id="JABZEO010000004">
    <property type="protein sequence ID" value="NVZ09216.1"/>
    <property type="molecule type" value="Genomic_DNA"/>
</dbReference>
<sequence>MPGLTPGADGRRLFGPIARLTVVLLLLGFMGMAGAVAATDFERDLPGATDIPGLPRFEGSVIIGHRVSPFDETLIPTGPWETGTGDWKQTIKASGRRTRLVYLAPSNASSLEVIRNYRRALEDLGYEPLYQCSGFEECGDGVDRFYGEAANGKQLTDSHLLKHVYSDTTVQEPRLYSARRQTPNGDSYVFVFAALQDNFADSAAGNRVAIFVEEVLSQPMRERMVSIEAKEMAQGLSDAGRIAVHGIQFDFDQATIKDESKPQLEQIALMLVENPELKLYIVGHTDNRGTLEYNMDLSRRRAEEVVRTLIQSYGILGERLKPMGVAGLAPLTSNATEEGRALNRRVEIVAQ</sequence>
<dbReference type="GO" id="GO:0009279">
    <property type="term" value="C:cell outer membrane"/>
    <property type="evidence" value="ECO:0007669"/>
    <property type="project" value="UniProtKB-SubCell"/>
</dbReference>
<dbReference type="InterPro" id="IPR006664">
    <property type="entry name" value="OMP_bac"/>
</dbReference>
<dbReference type="PRINTS" id="PR01021">
    <property type="entry name" value="OMPADOMAIN"/>
</dbReference>
<dbReference type="InterPro" id="IPR006665">
    <property type="entry name" value="OmpA-like"/>
</dbReference>
<evidence type="ECO:0000256" key="3">
    <source>
        <dbReference type="ARBA" id="ARBA00023237"/>
    </source>
</evidence>
<evidence type="ECO:0000259" key="5">
    <source>
        <dbReference type="PROSITE" id="PS51123"/>
    </source>
</evidence>
<dbReference type="Pfam" id="PF00691">
    <property type="entry name" value="OmpA"/>
    <property type="match status" value="1"/>
</dbReference>
<dbReference type="PANTHER" id="PTHR30329:SF21">
    <property type="entry name" value="LIPOPROTEIN YIAD-RELATED"/>
    <property type="match status" value="1"/>
</dbReference>
<feature type="domain" description="OmpA-like" evidence="5">
    <location>
        <begin position="236"/>
        <end position="351"/>
    </location>
</feature>
<comment type="caution">
    <text evidence="6">The sequence shown here is derived from an EMBL/GenBank/DDBJ whole genome shotgun (WGS) entry which is preliminary data.</text>
</comment>
<dbReference type="Proteomes" id="UP000592294">
    <property type="component" value="Unassembled WGS sequence"/>
</dbReference>
<dbReference type="Pfam" id="PF16234">
    <property type="entry name" value="DUF4892"/>
    <property type="match status" value="1"/>
</dbReference>
<dbReference type="RefSeq" id="WP_176975975.1">
    <property type="nucleotide sequence ID" value="NZ_JABZEO010000004.1"/>
</dbReference>
<evidence type="ECO:0000256" key="1">
    <source>
        <dbReference type="ARBA" id="ARBA00004442"/>
    </source>
</evidence>
<protein>
    <submittedName>
        <fullName evidence="6">DUF4892 domain-containing protein</fullName>
    </submittedName>
</protein>
<evidence type="ECO:0000256" key="4">
    <source>
        <dbReference type="PROSITE-ProRule" id="PRU00473"/>
    </source>
</evidence>
<evidence type="ECO:0000256" key="2">
    <source>
        <dbReference type="ARBA" id="ARBA00023136"/>
    </source>
</evidence>
<accession>A0A850RA46</accession>
<name>A0A850RA46_9GAMM</name>
<proteinExistence type="predicted"/>
<keyword evidence="2 4" id="KW-0472">Membrane</keyword>
<dbReference type="CDD" id="cd07185">
    <property type="entry name" value="OmpA_C-like"/>
    <property type="match status" value="1"/>
</dbReference>
<reference evidence="6 7" key="1">
    <citation type="submission" date="2020-06" db="EMBL/GenBank/DDBJ databases">
        <title>Whole-genome sequence of Allochromatium humboldtianum DSM 21881, type strain.</title>
        <authorList>
            <person name="Kyndt J.A."/>
            <person name="Meyer T.E."/>
        </authorList>
    </citation>
    <scope>NUCLEOTIDE SEQUENCE [LARGE SCALE GENOMIC DNA]</scope>
    <source>
        <strain evidence="6 7">DSM 21881</strain>
    </source>
</reference>
<dbReference type="InterPro" id="IPR036737">
    <property type="entry name" value="OmpA-like_sf"/>
</dbReference>
<dbReference type="PANTHER" id="PTHR30329">
    <property type="entry name" value="STATOR ELEMENT OF FLAGELLAR MOTOR COMPLEX"/>
    <property type="match status" value="1"/>
</dbReference>
<comment type="subcellular location">
    <subcellularLocation>
        <location evidence="1">Cell outer membrane</location>
    </subcellularLocation>
</comment>
<evidence type="ECO:0000313" key="7">
    <source>
        <dbReference type="Proteomes" id="UP000592294"/>
    </source>
</evidence>